<sequence length="100" mass="11653">MTQNQGITSLGNNQTNYSGYEQNSENGFQNRDVLLTLLVQLQEEAKTKKFTSLQEISSQFLDQKVDDCSTKLSRSLPNEKTQEEKKKKKKKRKRKKRQRG</sequence>
<evidence type="ECO:0000313" key="3">
    <source>
        <dbReference type="Proteomes" id="UP001150062"/>
    </source>
</evidence>
<evidence type="ECO:0000256" key="1">
    <source>
        <dbReference type="SAM" id="MobiDB-lite"/>
    </source>
</evidence>
<organism evidence="2 3">
    <name type="scientific">Anaeramoeba flamelloides</name>
    <dbReference type="NCBI Taxonomy" id="1746091"/>
    <lineage>
        <taxon>Eukaryota</taxon>
        <taxon>Metamonada</taxon>
        <taxon>Anaeramoebidae</taxon>
        <taxon>Anaeramoeba</taxon>
    </lineage>
</organism>
<reference evidence="2" key="1">
    <citation type="submission" date="2022-08" db="EMBL/GenBank/DDBJ databases">
        <title>Novel sulfate-reducing endosymbionts in the free-living metamonad Anaeramoeba.</title>
        <authorList>
            <person name="Jerlstrom-Hultqvist J."/>
            <person name="Cepicka I."/>
            <person name="Gallot-Lavallee L."/>
            <person name="Salas-Leiva D."/>
            <person name="Curtis B.A."/>
            <person name="Zahonova K."/>
            <person name="Pipaliya S."/>
            <person name="Dacks J."/>
            <person name="Roger A.J."/>
        </authorList>
    </citation>
    <scope>NUCLEOTIDE SEQUENCE</scope>
    <source>
        <strain evidence="2">Schooner1</strain>
    </source>
</reference>
<proteinExistence type="predicted"/>
<feature type="compositionally biased region" description="Basic residues" evidence="1">
    <location>
        <begin position="86"/>
        <end position="100"/>
    </location>
</feature>
<dbReference type="EMBL" id="JAOAOG010000173">
    <property type="protein sequence ID" value="KAJ6243076.1"/>
    <property type="molecule type" value="Genomic_DNA"/>
</dbReference>
<accession>A0ABQ8YER5</accession>
<comment type="caution">
    <text evidence="2">The sequence shown here is derived from an EMBL/GenBank/DDBJ whole genome shotgun (WGS) entry which is preliminary data.</text>
</comment>
<feature type="region of interest" description="Disordered" evidence="1">
    <location>
        <begin position="70"/>
        <end position="100"/>
    </location>
</feature>
<name>A0ABQ8YER5_9EUKA</name>
<feature type="region of interest" description="Disordered" evidence="1">
    <location>
        <begin position="1"/>
        <end position="25"/>
    </location>
</feature>
<evidence type="ECO:0000313" key="2">
    <source>
        <dbReference type="EMBL" id="KAJ6243076.1"/>
    </source>
</evidence>
<gene>
    <name evidence="2" type="ORF">M0813_02936</name>
</gene>
<protein>
    <submittedName>
        <fullName evidence="2">Uncharacterized protein</fullName>
    </submittedName>
</protein>
<feature type="compositionally biased region" description="Polar residues" evidence="1">
    <location>
        <begin position="70"/>
        <end position="79"/>
    </location>
</feature>
<dbReference type="Proteomes" id="UP001150062">
    <property type="component" value="Unassembled WGS sequence"/>
</dbReference>
<keyword evidence="3" id="KW-1185">Reference proteome</keyword>